<organism evidence="2 3">
    <name type="scientific">Westerdykella ornata</name>
    <dbReference type="NCBI Taxonomy" id="318751"/>
    <lineage>
        <taxon>Eukaryota</taxon>
        <taxon>Fungi</taxon>
        <taxon>Dikarya</taxon>
        <taxon>Ascomycota</taxon>
        <taxon>Pezizomycotina</taxon>
        <taxon>Dothideomycetes</taxon>
        <taxon>Pleosporomycetidae</taxon>
        <taxon>Pleosporales</taxon>
        <taxon>Sporormiaceae</taxon>
        <taxon>Westerdykella</taxon>
    </lineage>
</organism>
<dbReference type="EMBL" id="ML986493">
    <property type="protein sequence ID" value="KAF2276581.1"/>
    <property type="molecule type" value="Genomic_DNA"/>
</dbReference>
<proteinExistence type="predicted"/>
<keyword evidence="3" id="KW-1185">Reference proteome</keyword>
<gene>
    <name evidence="2" type="ORF">EI97DRAFT_458496</name>
</gene>
<evidence type="ECO:0000313" key="2">
    <source>
        <dbReference type="EMBL" id="KAF2276581.1"/>
    </source>
</evidence>
<sequence length="136" mass="15502">MSRPEIRRRSSSGGMAWGNFAKNAQDQNVLYSSSKIEPLKSPVKYHQPHDNHGVIGEDHDIEEDHLEPLRSEIKHHHIQLPHAETHGVIGYDDVIQSSKIAPFNGKLNQRTEHEEGIDDEDIDASRIRPMGEVREE</sequence>
<dbReference type="RefSeq" id="XP_033654120.1">
    <property type="nucleotide sequence ID" value="XM_033800916.1"/>
</dbReference>
<protein>
    <submittedName>
        <fullName evidence="2">Uncharacterized protein</fullName>
    </submittedName>
</protein>
<reference evidence="2" key="1">
    <citation type="journal article" date="2020" name="Stud. Mycol.">
        <title>101 Dothideomycetes genomes: a test case for predicting lifestyles and emergence of pathogens.</title>
        <authorList>
            <person name="Haridas S."/>
            <person name="Albert R."/>
            <person name="Binder M."/>
            <person name="Bloem J."/>
            <person name="Labutti K."/>
            <person name="Salamov A."/>
            <person name="Andreopoulos B."/>
            <person name="Baker S."/>
            <person name="Barry K."/>
            <person name="Bills G."/>
            <person name="Bluhm B."/>
            <person name="Cannon C."/>
            <person name="Castanera R."/>
            <person name="Culley D."/>
            <person name="Daum C."/>
            <person name="Ezra D."/>
            <person name="Gonzalez J."/>
            <person name="Henrissat B."/>
            <person name="Kuo A."/>
            <person name="Liang C."/>
            <person name="Lipzen A."/>
            <person name="Lutzoni F."/>
            <person name="Magnuson J."/>
            <person name="Mondo S."/>
            <person name="Nolan M."/>
            <person name="Ohm R."/>
            <person name="Pangilinan J."/>
            <person name="Park H.-J."/>
            <person name="Ramirez L."/>
            <person name="Alfaro M."/>
            <person name="Sun H."/>
            <person name="Tritt A."/>
            <person name="Yoshinaga Y."/>
            <person name="Zwiers L.-H."/>
            <person name="Turgeon B."/>
            <person name="Goodwin S."/>
            <person name="Spatafora J."/>
            <person name="Crous P."/>
            <person name="Grigoriev I."/>
        </authorList>
    </citation>
    <scope>NUCLEOTIDE SEQUENCE</scope>
    <source>
        <strain evidence="2">CBS 379.55</strain>
    </source>
</reference>
<name>A0A6A6JJ11_WESOR</name>
<dbReference type="AlphaFoldDB" id="A0A6A6JJ11"/>
<feature type="region of interest" description="Disordered" evidence="1">
    <location>
        <begin position="1"/>
        <end position="20"/>
    </location>
</feature>
<evidence type="ECO:0000313" key="3">
    <source>
        <dbReference type="Proteomes" id="UP000800097"/>
    </source>
</evidence>
<dbReference type="GeneID" id="54554091"/>
<feature type="compositionally biased region" description="Basic and acidic residues" evidence="1">
    <location>
        <begin position="123"/>
        <end position="136"/>
    </location>
</feature>
<dbReference type="Proteomes" id="UP000800097">
    <property type="component" value="Unassembled WGS sequence"/>
</dbReference>
<feature type="region of interest" description="Disordered" evidence="1">
    <location>
        <begin position="105"/>
        <end position="136"/>
    </location>
</feature>
<accession>A0A6A6JJ11</accession>
<evidence type="ECO:0000256" key="1">
    <source>
        <dbReference type="SAM" id="MobiDB-lite"/>
    </source>
</evidence>
<dbReference type="OrthoDB" id="5273701at2759"/>